<dbReference type="InterPro" id="IPR023408">
    <property type="entry name" value="MscS_beta-dom_sf"/>
</dbReference>
<dbReference type="Gene3D" id="3.30.70.100">
    <property type="match status" value="1"/>
</dbReference>
<name>A0A127FDV5_STEDE</name>
<keyword evidence="3" id="KW-1003">Cell membrane</keyword>
<feature type="transmembrane region" description="Helical" evidence="7">
    <location>
        <begin position="211"/>
        <end position="230"/>
    </location>
</feature>
<evidence type="ECO:0000259" key="8">
    <source>
        <dbReference type="Pfam" id="PF00924"/>
    </source>
</evidence>
<proteinExistence type="inferred from homology"/>
<evidence type="ECO:0000256" key="4">
    <source>
        <dbReference type="ARBA" id="ARBA00022692"/>
    </source>
</evidence>
<dbReference type="STRING" id="465721.ACG33_12210"/>
<dbReference type="Gene3D" id="1.10.287.1260">
    <property type="match status" value="1"/>
</dbReference>
<accession>A0A127FDV5</accession>
<dbReference type="PANTHER" id="PTHR30347">
    <property type="entry name" value="POTASSIUM CHANNEL RELATED"/>
    <property type="match status" value="1"/>
</dbReference>
<evidence type="ECO:0000256" key="3">
    <source>
        <dbReference type="ARBA" id="ARBA00022475"/>
    </source>
</evidence>
<keyword evidence="4 7" id="KW-0812">Transmembrane</keyword>
<protein>
    <recommendedName>
        <fullName evidence="12">Mechanosensitive ion channel protein MscS</fullName>
    </recommendedName>
</protein>
<dbReference type="InterPro" id="IPR049278">
    <property type="entry name" value="MS_channel_C"/>
</dbReference>
<dbReference type="SUPFAM" id="SSF82689">
    <property type="entry name" value="Mechanosensitive channel protein MscS (YggB), C-terminal domain"/>
    <property type="match status" value="1"/>
</dbReference>
<dbReference type="RefSeq" id="WP_066921554.1">
    <property type="nucleotide sequence ID" value="NZ_CP011971.1"/>
</dbReference>
<organism evidence="10 11">
    <name type="scientific">Steroidobacter denitrificans</name>
    <dbReference type="NCBI Taxonomy" id="465721"/>
    <lineage>
        <taxon>Bacteria</taxon>
        <taxon>Pseudomonadati</taxon>
        <taxon>Pseudomonadota</taxon>
        <taxon>Gammaproteobacteria</taxon>
        <taxon>Steroidobacterales</taxon>
        <taxon>Steroidobacteraceae</taxon>
        <taxon>Steroidobacter</taxon>
    </lineage>
</organism>
<reference evidence="10 11" key="1">
    <citation type="submission" date="2015-06" db="EMBL/GenBank/DDBJ databases">
        <title>A Comprehensive Approach to Explore the Metabolic and Phylogenetic Diversity of Bacterial Steroid Degradation in the Environment: Testosterone as an Example.</title>
        <authorList>
            <person name="Yang F.-C."/>
            <person name="Chen Y.-L."/>
            <person name="Yu C.-P."/>
            <person name="Tang S.-L."/>
            <person name="Wang P.-H."/>
            <person name="Ismail W."/>
            <person name="Wang C.-H."/>
            <person name="Yang C.-Y."/>
            <person name="Chiang Y.-R."/>
        </authorList>
    </citation>
    <scope>NUCLEOTIDE SEQUENCE [LARGE SCALE GENOMIC DNA]</scope>
    <source>
        <strain evidence="10 11">DSM 18526</strain>
    </source>
</reference>
<dbReference type="Pfam" id="PF21082">
    <property type="entry name" value="MS_channel_3rd"/>
    <property type="match status" value="1"/>
</dbReference>
<dbReference type="InterPro" id="IPR011014">
    <property type="entry name" value="MscS_channel_TM-2"/>
</dbReference>
<keyword evidence="6 7" id="KW-0472">Membrane</keyword>
<dbReference type="InterPro" id="IPR006685">
    <property type="entry name" value="MscS_channel_2nd"/>
</dbReference>
<evidence type="ECO:0000259" key="9">
    <source>
        <dbReference type="Pfam" id="PF21082"/>
    </source>
</evidence>
<evidence type="ECO:0008006" key="12">
    <source>
        <dbReference type="Google" id="ProtNLM"/>
    </source>
</evidence>
<feature type="domain" description="Mechanosensitive ion channel MscS C-terminal" evidence="9">
    <location>
        <begin position="334"/>
        <end position="416"/>
    </location>
</feature>
<evidence type="ECO:0000256" key="1">
    <source>
        <dbReference type="ARBA" id="ARBA00004651"/>
    </source>
</evidence>
<evidence type="ECO:0000313" key="11">
    <source>
        <dbReference type="Proteomes" id="UP000070250"/>
    </source>
</evidence>
<dbReference type="Gene3D" id="2.30.30.60">
    <property type="match status" value="1"/>
</dbReference>
<comment type="similarity">
    <text evidence="2">Belongs to the MscS (TC 1.A.23) family.</text>
</comment>
<dbReference type="KEGG" id="sdf:ACG33_12210"/>
<gene>
    <name evidence="10" type="ORF">ACG33_12210</name>
</gene>
<keyword evidence="5 7" id="KW-1133">Transmembrane helix</keyword>
<dbReference type="AlphaFoldDB" id="A0A127FDV5"/>
<keyword evidence="11" id="KW-1185">Reference proteome</keyword>
<feature type="domain" description="Mechanosensitive ion channel MscS" evidence="8">
    <location>
        <begin position="253"/>
        <end position="325"/>
    </location>
</feature>
<dbReference type="SUPFAM" id="SSF50182">
    <property type="entry name" value="Sm-like ribonucleoproteins"/>
    <property type="match status" value="1"/>
</dbReference>
<comment type="subcellular location">
    <subcellularLocation>
        <location evidence="1">Cell membrane</location>
        <topology evidence="1">Multi-pass membrane protein</topology>
    </subcellularLocation>
</comment>
<dbReference type="InterPro" id="IPR010920">
    <property type="entry name" value="LSM_dom_sf"/>
</dbReference>
<dbReference type="Pfam" id="PF00924">
    <property type="entry name" value="MS_channel_2nd"/>
    <property type="match status" value="1"/>
</dbReference>
<dbReference type="GO" id="GO:0005886">
    <property type="term" value="C:plasma membrane"/>
    <property type="evidence" value="ECO:0007669"/>
    <property type="project" value="UniProtKB-SubCell"/>
</dbReference>
<feature type="transmembrane region" description="Helical" evidence="7">
    <location>
        <begin position="165"/>
        <end position="190"/>
    </location>
</feature>
<dbReference type="SUPFAM" id="SSF82861">
    <property type="entry name" value="Mechanosensitive channel protein MscS (YggB), transmembrane region"/>
    <property type="match status" value="1"/>
</dbReference>
<feature type="transmembrane region" description="Helical" evidence="7">
    <location>
        <begin position="125"/>
        <end position="145"/>
    </location>
</feature>
<dbReference type="InterPro" id="IPR052702">
    <property type="entry name" value="MscS-like_channel"/>
</dbReference>
<evidence type="ECO:0000256" key="5">
    <source>
        <dbReference type="ARBA" id="ARBA00022989"/>
    </source>
</evidence>
<dbReference type="Proteomes" id="UP000070250">
    <property type="component" value="Chromosome"/>
</dbReference>
<evidence type="ECO:0000256" key="6">
    <source>
        <dbReference type="ARBA" id="ARBA00023136"/>
    </source>
</evidence>
<evidence type="ECO:0000313" key="10">
    <source>
        <dbReference type="EMBL" id="AMN47848.1"/>
    </source>
</evidence>
<feature type="transmembrane region" description="Helical" evidence="7">
    <location>
        <begin position="20"/>
        <end position="38"/>
    </location>
</feature>
<dbReference type="InterPro" id="IPR011066">
    <property type="entry name" value="MscS_channel_C_sf"/>
</dbReference>
<evidence type="ECO:0000256" key="2">
    <source>
        <dbReference type="ARBA" id="ARBA00008017"/>
    </source>
</evidence>
<dbReference type="EMBL" id="CP011971">
    <property type="protein sequence ID" value="AMN47848.1"/>
    <property type="molecule type" value="Genomic_DNA"/>
</dbReference>
<dbReference type="PANTHER" id="PTHR30347:SF1">
    <property type="entry name" value="MECHANOSENSITIVE CHANNEL MSCK"/>
    <property type="match status" value="1"/>
</dbReference>
<feature type="transmembrane region" description="Helical" evidence="7">
    <location>
        <begin position="93"/>
        <end position="113"/>
    </location>
</feature>
<dbReference type="PATRIC" id="fig|465721.4.peg.2609"/>
<sequence>MQDMLRTAGRQLLAQLSPPTMLQLAAIGLAALLAWWFGRQVRASERARAAIVHTGLQARITEALLIVSPHLALLVIVAGIGAVLHALQLQSRLIDLAITLAGLLLLIRLGVYIVRLSLGNRAKGWGGLITFVIWGLLALHVLGWFDPLVQALDSVGIRTTKSRITLWSVLKILFTVGAFILIAVWIARWVERRLMAMHGLALSMRIGISKFSQTFLIALSILLGLNATGLDLTTLNVLTGAIGVGLGFGLQAIVANFISGFVLLMDRSIKPGDVISFTGTTGTSTEGFGWVQELRGRYVVVRDRDGVETLVPNHHLIINPVINWSYTDSRVRLKLPVRISYRDDPEQALGLLLQAAEGHPRILHSPAPVSRMIGFTDYGIDLELRFWIADPQEGVNNVRSDVNRTIWRLFRDSNITIPAAQREIIMRDPPAIAHDA</sequence>
<dbReference type="GO" id="GO:0008381">
    <property type="term" value="F:mechanosensitive monoatomic ion channel activity"/>
    <property type="evidence" value="ECO:0007669"/>
    <property type="project" value="UniProtKB-ARBA"/>
</dbReference>
<dbReference type="OrthoDB" id="9799209at2"/>
<feature type="transmembrane region" description="Helical" evidence="7">
    <location>
        <begin position="63"/>
        <end position="87"/>
    </location>
</feature>
<feature type="transmembrane region" description="Helical" evidence="7">
    <location>
        <begin position="242"/>
        <end position="264"/>
    </location>
</feature>
<evidence type="ECO:0000256" key="7">
    <source>
        <dbReference type="SAM" id="Phobius"/>
    </source>
</evidence>